<name>A0A8I2H212_9GAMM</name>
<dbReference type="Gene3D" id="1.10.8.650">
    <property type="entry name" value="Uncharacterised protein PF13642 yp_926445, C-terminal domain"/>
    <property type="match status" value="1"/>
</dbReference>
<evidence type="ECO:0000313" key="2">
    <source>
        <dbReference type="EMBL" id="WOX28151.1"/>
    </source>
</evidence>
<dbReference type="RefSeq" id="WP_039492714.1">
    <property type="nucleotide sequence ID" value="NZ_CBCSDF010000015.1"/>
</dbReference>
<proteinExistence type="predicted"/>
<dbReference type="Pfam" id="PF13642">
    <property type="entry name" value="DUF4144"/>
    <property type="match status" value="1"/>
</dbReference>
<dbReference type="InterPro" id="IPR025284">
    <property type="entry name" value="DUF4144"/>
</dbReference>
<dbReference type="Proteomes" id="UP000646877">
    <property type="component" value="Unassembled WGS sequence"/>
</dbReference>
<dbReference type="EMBL" id="CP137578">
    <property type="protein sequence ID" value="WOX28151.1"/>
    <property type="molecule type" value="Genomic_DNA"/>
</dbReference>
<dbReference type="AlphaFoldDB" id="A0A8I2H212"/>
<reference evidence="2 4" key="2">
    <citation type="submission" date="2023-10" db="EMBL/GenBank/DDBJ databases">
        <title>To unveil natural product biosynthetic capacity in Pseudoalteromonas.</title>
        <authorList>
            <person name="Wang J."/>
        </authorList>
    </citation>
    <scope>NUCLEOTIDE SEQUENCE [LARGE SCALE GENOMIC DNA]</scope>
    <source>
        <strain evidence="2 4">DSM 15914</strain>
    </source>
</reference>
<dbReference type="EMBL" id="WEIA01000005">
    <property type="protein sequence ID" value="NLR21603.1"/>
    <property type="molecule type" value="Genomic_DNA"/>
</dbReference>
<reference evidence="1" key="1">
    <citation type="submission" date="2019-10" db="EMBL/GenBank/DDBJ databases">
        <authorList>
            <person name="Paulsen S."/>
        </authorList>
    </citation>
    <scope>NUCLEOTIDE SEQUENCE</scope>
    <source>
        <strain evidence="1">LMG 19692</strain>
    </source>
</reference>
<sequence>MAIKTYPLLLVLDQSIEFIEDEKALRDTTHLLDDASLKRLILVYPNDCCSNAHGAPVQCIDLKYLTELVQQYLVNEGQCCVSKIQLSTTQQAFDLLSLS</sequence>
<accession>A0A8I2H212</accession>
<gene>
    <name evidence="1" type="ORF">F9Y85_09780</name>
    <name evidence="2" type="ORF">R5H13_16195</name>
</gene>
<dbReference type="Proteomes" id="UP001304419">
    <property type="component" value="Chromosome 1"/>
</dbReference>
<evidence type="ECO:0000313" key="3">
    <source>
        <dbReference type="Proteomes" id="UP000646877"/>
    </source>
</evidence>
<organism evidence="1 3">
    <name type="scientific">Pseudoalteromonas maricaloris</name>
    <dbReference type="NCBI Taxonomy" id="184924"/>
    <lineage>
        <taxon>Bacteria</taxon>
        <taxon>Pseudomonadati</taxon>
        <taxon>Pseudomonadota</taxon>
        <taxon>Gammaproteobacteria</taxon>
        <taxon>Alteromonadales</taxon>
        <taxon>Pseudoalteromonadaceae</taxon>
        <taxon>Pseudoalteromonas</taxon>
    </lineage>
</organism>
<protein>
    <submittedName>
        <fullName evidence="2">DUF4144 family protein</fullName>
    </submittedName>
</protein>
<keyword evidence="4" id="KW-1185">Reference proteome</keyword>
<evidence type="ECO:0000313" key="1">
    <source>
        <dbReference type="EMBL" id="NLR21603.1"/>
    </source>
</evidence>
<evidence type="ECO:0000313" key="4">
    <source>
        <dbReference type="Proteomes" id="UP001304419"/>
    </source>
</evidence>